<evidence type="ECO:0008006" key="3">
    <source>
        <dbReference type="Google" id="ProtNLM"/>
    </source>
</evidence>
<dbReference type="KEGG" id="psuu:Psuf_061090"/>
<dbReference type="AlphaFoldDB" id="A0A6F8YRV8"/>
<dbReference type="Proteomes" id="UP000503011">
    <property type="component" value="Chromosome"/>
</dbReference>
<sequence>MLAAREHFEDALELARETDHRREITASLDGIACCLVATEPNRARVLWRRALKLLIELDMPERFEVEMRLAEAERRRPLLGDERELRHPTDGFGVDE</sequence>
<organism evidence="1 2">
    <name type="scientific">Phytohabitans suffuscus</name>
    <dbReference type="NCBI Taxonomy" id="624315"/>
    <lineage>
        <taxon>Bacteria</taxon>
        <taxon>Bacillati</taxon>
        <taxon>Actinomycetota</taxon>
        <taxon>Actinomycetes</taxon>
        <taxon>Micromonosporales</taxon>
        <taxon>Micromonosporaceae</taxon>
    </lineage>
</organism>
<dbReference type="EMBL" id="AP022871">
    <property type="protein sequence ID" value="BCB88796.1"/>
    <property type="molecule type" value="Genomic_DNA"/>
</dbReference>
<evidence type="ECO:0000313" key="2">
    <source>
        <dbReference type="Proteomes" id="UP000503011"/>
    </source>
</evidence>
<keyword evidence="2" id="KW-1185">Reference proteome</keyword>
<name>A0A6F8YRV8_9ACTN</name>
<proteinExistence type="predicted"/>
<evidence type="ECO:0000313" key="1">
    <source>
        <dbReference type="EMBL" id="BCB88796.1"/>
    </source>
</evidence>
<protein>
    <recommendedName>
        <fullName evidence="3">Bacterial transcriptional activator domain-containing protein</fullName>
    </recommendedName>
</protein>
<reference evidence="1 2" key="1">
    <citation type="submission" date="2020-03" db="EMBL/GenBank/DDBJ databases">
        <title>Whole genome shotgun sequence of Phytohabitans suffuscus NBRC 105367.</title>
        <authorList>
            <person name="Komaki H."/>
            <person name="Tamura T."/>
        </authorList>
    </citation>
    <scope>NUCLEOTIDE SEQUENCE [LARGE SCALE GENOMIC DNA]</scope>
    <source>
        <strain evidence="1 2">NBRC 105367</strain>
    </source>
</reference>
<gene>
    <name evidence="1" type="ORF">Psuf_061090</name>
</gene>
<reference evidence="1 2" key="2">
    <citation type="submission" date="2020-03" db="EMBL/GenBank/DDBJ databases">
        <authorList>
            <person name="Ichikawa N."/>
            <person name="Kimura A."/>
            <person name="Kitahashi Y."/>
            <person name="Uohara A."/>
        </authorList>
    </citation>
    <scope>NUCLEOTIDE SEQUENCE [LARGE SCALE GENOMIC DNA]</scope>
    <source>
        <strain evidence="1 2">NBRC 105367</strain>
    </source>
</reference>
<accession>A0A6F8YRV8</accession>